<dbReference type="SMART" id="SM01030">
    <property type="entry name" value="BHD_1"/>
    <property type="match status" value="1"/>
</dbReference>
<dbReference type="VEuPathDB" id="MicrosporidiaDB:AEWQ_010240"/>
<dbReference type="EMBL" id="KC513612">
    <property type="protein sequence ID" value="AGE96039.1"/>
    <property type="molecule type" value="Genomic_DNA"/>
</dbReference>
<evidence type="ECO:0000313" key="2">
    <source>
        <dbReference type="EMBL" id="AGE96039.1"/>
    </source>
</evidence>
<dbReference type="VEuPathDB" id="MicrosporidiaDB:M970_010270"/>
<dbReference type="PANTHER" id="PTHR12135:SF0">
    <property type="entry name" value="DNA REPAIR PROTEIN COMPLEMENTING XP-C CELLS"/>
    <property type="match status" value="1"/>
</dbReference>
<dbReference type="Pfam" id="PF10403">
    <property type="entry name" value="BHD_1"/>
    <property type="match status" value="1"/>
</dbReference>
<dbReference type="GO" id="GO:0005737">
    <property type="term" value="C:cytoplasm"/>
    <property type="evidence" value="ECO:0007669"/>
    <property type="project" value="TreeGrafter"/>
</dbReference>
<dbReference type="GO" id="GO:0003684">
    <property type="term" value="F:damaged DNA binding"/>
    <property type="evidence" value="ECO:0007669"/>
    <property type="project" value="InterPro"/>
</dbReference>
<dbReference type="PANTHER" id="PTHR12135">
    <property type="entry name" value="DNA REPAIR PROTEIN XP-C / RAD4"/>
    <property type="match status" value="1"/>
</dbReference>
<feature type="domain" description="Rad4 beta-hairpin" evidence="1">
    <location>
        <begin position="188"/>
        <end position="239"/>
    </location>
</feature>
<dbReference type="InterPro" id="IPR018326">
    <property type="entry name" value="Rad4_beta-hairpin_dom1"/>
</dbReference>
<dbReference type="InterPro" id="IPR004583">
    <property type="entry name" value="DNA_repair_Rad4"/>
</dbReference>
<dbReference type="Gene3D" id="2.20.20.110">
    <property type="entry name" value="Rad4, beta-hairpin domain BHD1"/>
    <property type="match status" value="1"/>
</dbReference>
<evidence type="ECO:0000259" key="1">
    <source>
        <dbReference type="SMART" id="SM01030"/>
    </source>
</evidence>
<proteinExistence type="predicted"/>
<dbReference type="GO" id="GO:0000111">
    <property type="term" value="C:nucleotide-excision repair factor 2 complex"/>
    <property type="evidence" value="ECO:0007669"/>
    <property type="project" value="TreeGrafter"/>
</dbReference>
<sequence>MESSDSWEEATEDYLEVVPCRRADIRRSADVRAEAIHRILWIFGKILAPVMRPVIEENVDLHVDEKLREYVNSLENIGEAGRAVILFKLLILFGIPSRIYIVLSEGIKCFVESRILGAIREHHGRYNACVVSVDASLRLRDQSYYFSKSTRHLASVQYVVRQFPGPDVCGEASSEEMTRCFDDLDERRMSKIPTSVEKMKRHPKFIVESILRWDQCIYPKRPTFGLFKGEAIYLRENVVRLRTREQLYRMGKVIDSPKPYRIVRRDKEIRLYAPWQTRDLVVEGFCESMYQDYLHPNFIPRDCVYIDNKNARDVARLLGLPHRICFHGFSRGVPVNRGIFLEKKNLYVFSNFLAQYCRYLEMKERNGCRSMGLKRWRILIGNASRYLRIRKSLGLK</sequence>
<protein>
    <recommendedName>
        <fullName evidence="1">Rad4 beta-hairpin domain-containing protein</fullName>
    </recommendedName>
</protein>
<dbReference type="GO" id="GO:0003697">
    <property type="term" value="F:single-stranded DNA binding"/>
    <property type="evidence" value="ECO:0007669"/>
    <property type="project" value="TreeGrafter"/>
</dbReference>
<dbReference type="VEuPathDB" id="MicrosporidiaDB:AEWR_010270"/>
<accession>M1JKL5</accession>
<dbReference type="AlphaFoldDB" id="M1JKL5"/>
<organism evidence="2">
    <name type="scientific">Encephalitozoon cuniculi</name>
    <name type="common">Microsporidian parasite</name>
    <dbReference type="NCBI Taxonomy" id="6035"/>
    <lineage>
        <taxon>Eukaryota</taxon>
        <taxon>Fungi</taxon>
        <taxon>Fungi incertae sedis</taxon>
        <taxon>Microsporidia</taxon>
        <taxon>Unikaryonidae</taxon>
        <taxon>Encephalitozoon</taxon>
    </lineage>
</organism>
<reference evidence="2" key="1">
    <citation type="journal article" date="2013" name="Eukaryot. Cell">
        <title>Extremely Reduced Levels of Heterozygosity in the Vertebrate Pathogen Encephalitozoon cuniculi.</title>
        <authorList>
            <person name="Selman M."/>
            <person name="Sak B."/>
            <person name="Kvac M."/>
            <person name="Farinelli L."/>
            <person name="Weiss L.M."/>
            <person name="Corradi N."/>
        </authorList>
    </citation>
    <scope>NUCLEOTIDE SEQUENCE</scope>
</reference>
<dbReference type="GO" id="GO:0006289">
    <property type="term" value="P:nucleotide-excision repair"/>
    <property type="evidence" value="ECO:0007669"/>
    <property type="project" value="InterPro"/>
</dbReference>
<dbReference type="VEuPathDB" id="MicrosporidiaDB:ECU01_0450"/>
<gene>
    <name evidence="2" type="ORF">ECU01_0450</name>
</gene>
<dbReference type="GO" id="GO:0006298">
    <property type="term" value="P:mismatch repair"/>
    <property type="evidence" value="ECO:0007669"/>
    <property type="project" value="TreeGrafter"/>
</dbReference>
<dbReference type="VEuPathDB" id="MicrosporidiaDB:AEWD_010270"/>
<name>M1JKL5_ENCCN</name>
<dbReference type="GO" id="GO:0071942">
    <property type="term" value="C:XPC complex"/>
    <property type="evidence" value="ECO:0007669"/>
    <property type="project" value="TreeGrafter"/>
</dbReference>